<evidence type="ECO:0000313" key="2">
    <source>
        <dbReference type="EMBL" id="NUB18412.1"/>
    </source>
</evidence>
<dbReference type="EMBL" id="WHOR01000016">
    <property type="protein sequence ID" value="NUB18412.1"/>
    <property type="molecule type" value="Genomic_DNA"/>
</dbReference>
<keyword evidence="1" id="KW-0732">Signal</keyword>
<proteinExistence type="predicted"/>
<sequence length="249" mass="27729">MARDVKPAILAASVILLSGCFATSKTDFKDPNETAIDFTKRLSVEFSNKLDKVINSTLSSSPVDKGDYIEKSGYFFAVSAGFNGTKDAFWDFCRSKGGNMSGDFCVDKNNSVIFMATLKPRLSKVPDGVDYTVAQPKDPAGSATLNAMVASAKKETEQANETRRMAVEAIRRDKEIEEARGMALYAKTGRGDRICASSSVYYQEYWGFVEDKANGKYKVMIKGAKKYYDMKHFRPDELTWVDPRQWAPC</sequence>
<feature type="signal peptide" evidence="1">
    <location>
        <begin position="1"/>
        <end position="22"/>
    </location>
</feature>
<keyword evidence="3" id="KW-1185">Reference proteome</keyword>
<accession>A0ABX2KSQ2</accession>
<feature type="chain" id="PRO_5047111889" description="Lipoprotein" evidence="1">
    <location>
        <begin position="23"/>
        <end position="249"/>
    </location>
</feature>
<evidence type="ECO:0000256" key="1">
    <source>
        <dbReference type="SAM" id="SignalP"/>
    </source>
</evidence>
<dbReference type="PROSITE" id="PS51257">
    <property type="entry name" value="PROKAR_LIPOPROTEIN"/>
    <property type="match status" value="1"/>
</dbReference>
<dbReference type="Proteomes" id="UP000639419">
    <property type="component" value="Unassembled WGS sequence"/>
</dbReference>
<comment type="caution">
    <text evidence="2">The sequence shown here is derived from an EMBL/GenBank/DDBJ whole genome shotgun (WGS) entry which is preliminary data.</text>
</comment>
<evidence type="ECO:0000313" key="3">
    <source>
        <dbReference type="Proteomes" id="UP000639419"/>
    </source>
</evidence>
<organism evidence="2 3">
    <name type="scientific">Azospirillum formosense</name>
    <dbReference type="NCBI Taxonomy" id="861533"/>
    <lineage>
        <taxon>Bacteria</taxon>
        <taxon>Pseudomonadati</taxon>
        <taxon>Pseudomonadota</taxon>
        <taxon>Alphaproteobacteria</taxon>
        <taxon>Rhodospirillales</taxon>
        <taxon>Azospirillaceae</taxon>
        <taxon>Azospirillum</taxon>
    </lineage>
</organism>
<protein>
    <recommendedName>
        <fullName evidence="4">Lipoprotein</fullName>
    </recommendedName>
</protein>
<gene>
    <name evidence="2" type="ORF">GBZ26_04135</name>
</gene>
<name>A0ABX2KSQ2_9PROT</name>
<evidence type="ECO:0008006" key="4">
    <source>
        <dbReference type="Google" id="ProtNLM"/>
    </source>
</evidence>
<reference evidence="2 3" key="1">
    <citation type="submission" date="2019-10" db="EMBL/GenBank/DDBJ databases">
        <title>Genome sequence of Azospirillum formosense CC-Nfb-7.</title>
        <authorList>
            <person name="Ambrosini A."/>
            <person name="Sant'Anna F.H."/>
            <person name="Cassan F.D."/>
            <person name="Souza E.M."/>
            <person name="Passaglia L.M.P."/>
        </authorList>
    </citation>
    <scope>NUCLEOTIDE SEQUENCE [LARGE SCALE GENOMIC DNA]</scope>
    <source>
        <strain evidence="2 3">CC-NFb-7</strain>
    </source>
</reference>
<dbReference type="RefSeq" id="WP_174437719.1">
    <property type="nucleotide sequence ID" value="NZ_BAABCC010000057.1"/>
</dbReference>